<dbReference type="AlphaFoldDB" id="A0A4V2UTY5"/>
<dbReference type="OrthoDB" id="1122768at2"/>
<name>A0A4V2UTY5_9SPHI</name>
<feature type="transmembrane region" description="Helical" evidence="1">
    <location>
        <begin position="50"/>
        <end position="68"/>
    </location>
</feature>
<keyword evidence="1" id="KW-0472">Membrane</keyword>
<sequence length="184" mass="20456">METISDSQAIQNPRPNVTPVKIALKWGLIAGAVMILLSLISYYAGMMQNAAIQWLSYILLALGIFFGVRHHRDKELGGYISFGRGLGTGVLISLFAGILLSAFILLFYGVIDPGALEELKRLQEEGMYEKGMSDEQIDMSLKFVNPGFMAMVTLPMMTFFGFIISLVIAAILKRNKPLFIEERE</sequence>
<keyword evidence="1" id="KW-0812">Transmembrane</keyword>
<feature type="transmembrane region" description="Helical" evidence="1">
    <location>
        <begin position="23"/>
        <end position="44"/>
    </location>
</feature>
<reference evidence="2 3" key="1">
    <citation type="submission" date="2019-03" db="EMBL/GenBank/DDBJ databases">
        <title>Genomic Encyclopedia of Type Strains, Phase IV (KMG-IV): sequencing the most valuable type-strain genomes for metagenomic binning, comparative biology and taxonomic classification.</title>
        <authorList>
            <person name="Goeker M."/>
        </authorList>
    </citation>
    <scope>NUCLEOTIDE SEQUENCE [LARGE SCALE GENOMIC DNA]</scope>
    <source>
        <strain evidence="2 3">DSM 21100</strain>
    </source>
</reference>
<gene>
    <name evidence="2" type="ORF">EDD80_103155</name>
</gene>
<accession>A0A4V2UTY5</accession>
<dbReference type="InterPro" id="IPR025250">
    <property type="entry name" value="DUF4199"/>
</dbReference>
<feature type="transmembrane region" description="Helical" evidence="1">
    <location>
        <begin position="89"/>
        <end position="111"/>
    </location>
</feature>
<organism evidence="2 3">
    <name type="scientific">Anseongella ginsenosidimutans</name>
    <dbReference type="NCBI Taxonomy" id="496056"/>
    <lineage>
        <taxon>Bacteria</taxon>
        <taxon>Pseudomonadati</taxon>
        <taxon>Bacteroidota</taxon>
        <taxon>Sphingobacteriia</taxon>
        <taxon>Sphingobacteriales</taxon>
        <taxon>Sphingobacteriaceae</taxon>
        <taxon>Anseongella</taxon>
    </lineage>
</organism>
<feature type="transmembrane region" description="Helical" evidence="1">
    <location>
        <begin position="148"/>
        <end position="172"/>
    </location>
</feature>
<dbReference type="EMBL" id="SMAD01000003">
    <property type="protein sequence ID" value="TCS88292.1"/>
    <property type="molecule type" value="Genomic_DNA"/>
</dbReference>
<proteinExistence type="predicted"/>
<comment type="caution">
    <text evidence="2">The sequence shown here is derived from an EMBL/GenBank/DDBJ whole genome shotgun (WGS) entry which is preliminary data.</text>
</comment>
<evidence type="ECO:0000313" key="3">
    <source>
        <dbReference type="Proteomes" id="UP000295807"/>
    </source>
</evidence>
<dbReference type="RefSeq" id="WP_132128510.1">
    <property type="nucleotide sequence ID" value="NZ_CP042432.1"/>
</dbReference>
<evidence type="ECO:0000313" key="2">
    <source>
        <dbReference type="EMBL" id="TCS88292.1"/>
    </source>
</evidence>
<dbReference type="Proteomes" id="UP000295807">
    <property type="component" value="Unassembled WGS sequence"/>
</dbReference>
<keyword evidence="3" id="KW-1185">Reference proteome</keyword>
<protein>
    <submittedName>
        <fullName evidence="2">Uncharacterized protein DUF4199</fullName>
    </submittedName>
</protein>
<evidence type="ECO:0000256" key="1">
    <source>
        <dbReference type="SAM" id="Phobius"/>
    </source>
</evidence>
<keyword evidence="1" id="KW-1133">Transmembrane helix</keyword>
<dbReference type="Pfam" id="PF13858">
    <property type="entry name" value="DUF4199"/>
    <property type="match status" value="1"/>
</dbReference>